<dbReference type="SMART" id="SM00421">
    <property type="entry name" value="HTH_LUXR"/>
    <property type="match status" value="1"/>
</dbReference>
<dbReference type="InterPro" id="IPR013325">
    <property type="entry name" value="RNA_pol_sigma_r2"/>
</dbReference>
<dbReference type="InterPro" id="IPR039425">
    <property type="entry name" value="RNA_pol_sigma-70-like"/>
</dbReference>
<proteinExistence type="inferred from homology"/>
<dbReference type="Pfam" id="PF04542">
    <property type="entry name" value="Sigma70_r2"/>
    <property type="match status" value="1"/>
</dbReference>
<accession>A0ABP9I829</accession>
<dbReference type="SUPFAM" id="SSF88946">
    <property type="entry name" value="Sigma2 domain of RNA polymerase sigma factors"/>
    <property type="match status" value="1"/>
</dbReference>
<dbReference type="PANTHER" id="PTHR43133:SF52">
    <property type="entry name" value="ECF RNA POLYMERASE SIGMA FACTOR SIGL"/>
    <property type="match status" value="1"/>
</dbReference>
<feature type="region of interest" description="Disordered" evidence="6">
    <location>
        <begin position="174"/>
        <end position="197"/>
    </location>
</feature>
<keyword evidence="5" id="KW-0804">Transcription</keyword>
<evidence type="ECO:0000256" key="4">
    <source>
        <dbReference type="ARBA" id="ARBA00023125"/>
    </source>
</evidence>
<dbReference type="Pfam" id="PF08281">
    <property type="entry name" value="Sigma70_r4_2"/>
    <property type="match status" value="1"/>
</dbReference>
<evidence type="ECO:0000256" key="5">
    <source>
        <dbReference type="ARBA" id="ARBA00023163"/>
    </source>
</evidence>
<comment type="caution">
    <text evidence="8">The sequence shown here is derived from an EMBL/GenBank/DDBJ whole genome shotgun (WGS) entry which is preliminary data.</text>
</comment>
<dbReference type="InterPro" id="IPR000792">
    <property type="entry name" value="Tscrpt_reg_LuxR_C"/>
</dbReference>
<keyword evidence="9" id="KW-1185">Reference proteome</keyword>
<dbReference type="CDD" id="cd06171">
    <property type="entry name" value="Sigma70_r4"/>
    <property type="match status" value="1"/>
</dbReference>
<reference evidence="9" key="1">
    <citation type="journal article" date="2019" name="Int. J. Syst. Evol. Microbiol.">
        <title>The Global Catalogue of Microorganisms (GCM) 10K type strain sequencing project: providing services to taxonomists for standard genome sequencing and annotation.</title>
        <authorList>
            <consortium name="The Broad Institute Genomics Platform"/>
            <consortium name="The Broad Institute Genome Sequencing Center for Infectious Disease"/>
            <person name="Wu L."/>
            <person name="Ma J."/>
        </authorList>
    </citation>
    <scope>NUCLEOTIDE SEQUENCE [LARGE SCALE GENOMIC DNA]</scope>
    <source>
        <strain evidence="9">JCM 17986</strain>
    </source>
</reference>
<feature type="compositionally biased region" description="Low complexity" evidence="6">
    <location>
        <begin position="174"/>
        <end position="183"/>
    </location>
</feature>
<evidence type="ECO:0000256" key="2">
    <source>
        <dbReference type="ARBA" id="ARBA00023015"/>
    </source>
</evidence>
<evidence type="ECO:0000313" key="8">
    <source>
        <dbReference type="EMBL" id="GAA4991322.1"/>
    </source>
</evidence>
<dbReference type="InterPro" id="IPR014284">
    <property type="entry name" value="RNA_pol_sigma-70_dom"/>
</dbReference>
<sequence>MVSWREAWQMPGIGGIVRELVQARGSSLKRYAFLLCGDDDRADDLVQEAMVRVLSRRHPRDLGELERYVRRVLVNLVIDEGRRTTRWDRLQPAVAASFDRVCSQSAEDETCDRMWIRDMLSSLPPRQRAAVVLRYFEDLPVAGIADALGCSQGTVKSQLHDALRRLAALNREGAGANASEGASPELIARPEQNGALS</sequence>
<dbReference type="Proteomes" id="UP001500466">
    <property type="component" value="Unassembled WGS sequence"/>
</dbReference>
<dbReference type="PANTHER" id="PTHR43133">
    <property type="entry name" value="RNA POLYMERASE ECF-TYPE SIGMA FACTO"/>
    <property type="match status" value="1"/>
</dbReference>
<dbReference type="Gene3D" id="1.10.10.10">
    <property type="entry name" value="Winged helix-like DNA-binding domain superfamily/Winged helix DNA-binding domain"/>
    <property type="match status" value="1"/>
</dbReference>
<feature type="domain" description="HTH luxR-type" evidence="7">
    <location>
        <begin position="120"/>
        <end position="178"/>
    </location>
</feature>
<keyword evidence="3" id="KW-0731">Sigma factor</keyword>
<organism evidence="8 9">
    <name type="scientific">Yinghuangia aomiensis</name>
    <dbReference type="NCBI Taxonomy" id="676205"/>
    <lineage>
        <taxon>Bacteria</taxon>
        <taxon>Bacillati</taxon>
        <taxon>Actinomycetota</taxon>
        <taxon>Actinomycetes</taxon>
        <taxon>Kitasatosporales</taxon>
        <taxon>Streptomycetaceae</taxon>
        <taxon>Yinghuangia</taxon>
    </lineage>
</organism>
<dbReference type="InterPro" id="IPR036388">
    <property type="entry name" value="WH-like_DNA-bd_sf"/>
</dbReference>
<gene>
    <name evidence="8" type="ORF">GCM10023205_74130</name>
</gene>
<dbReference type="Gene3D" id="1.10.1740.10">
    <property type="match status" value="1"/>
</dbReference>
<dbReference type="EMBL" id="BAABHS010000043">
    <property type="protein sequence ID" value="GAA4991322.1"/>
    <property type="molecule type" value="Genomic_DNA"/>
</dbReference>
<dbReference type="InterPro" id="IPR007627">
    <property type="entry name" value="RNA_pol_sigma70_r2"/>
</dbReference>
<keyword evidence="4" id="KW-0238">DNA-binding</keyword>
<dbReference type="NCBIfam" id="TIGR02937">
    <property type="entry name" value="sigma70-ECF"/>
    <property type="match status" value="1"/>
</dbReference>
<evidence type="ECO:0000256" key="6">
    <source>
        <dbReference type="SAM" id="MobiDB-lite"/>
    </source>
</evidence>
<comment type="similarity">
    <text evidence="1">Belongs to the sigma-70 factor family. ECF subfamily.</text>
</comment>
<evidence type="ECO:0000256" key="3">
    <source>
        <dbReference type="ARBA" id="ARBA00023082"/>
    </source>
</evidence>
<protein>
    <submittedName>
        <fullName evidence="8">SigE family RNA polymerase sigma factor</fullName>
    </submittedName>
</protein>
<evidence type="ECO:0000259" key="7">
    <source>
        <dbReference type="SMART" id="SM00421"/>
    </source>
</evidence>
<dbReference type="SUPFAM" id="SSF88659">
    <property type="entry name" value="Sigma3 and sigma4 domains of RNA polymerase sigma factors"/>
    <property type="match status" value="1"/>
</dbReference>
<dbReference type="InterPro" id="IPR013324">
    <property type="entry name" value="RNA_pol_sigma_r3/r4-like"/>
</dbReference>
<keyword evidence="2" id="KW-0805">Transcription regulation</keyword>
<dbReference type="InterPro" id="IPR013249">
    <property type="entry name" value="RNA_pol_sigma70_r4_t2"/>
</dbReference>
<evidence type="ECO:0000313" key="9">
    <source>
        <dbReference type="Proteomes" id="UP001500466"/>
    </source>
</evidence>
<evidence type="ECO:0000256" key="1">
    <source>
        <dbReference type="ARBA" id="ARBA00010641"/>
    </source>
</evidence>
<name>A0ABP9I829_9ACTN</name>